<dbReference type="InterPro" id="IPR007557">
    <property type="entry name" value="PSP1_C"/>
</dbReference>
<evidence type="ECO:0000259" key="1">
    <source>
        <dbReference type="PROSITE" id="PS51411"/>
    </source>
</evidence>
<sequence>MPTVVPVKFEYAARDLWFDPKESGVLEGDHVICQTERGLEIGLAVADPREISQEEFEYKTNKAELKDVVRVATEEDLSRAEELAAKGEAALPVFRKFAVQEELEMKPIGVEYLFDGEKVVCYFSADDRVDFRQLVRELSHELHERIDMRQIGVREEAAVIGGYGHCGQELCCRRFGLSFEPVSIRMAKEQDLPLNSTKISGACGRLMCCLRYEFEAYRDFKNRAPKRNAVIETPLGMAKIVEYN</sequence>
<dbReference type="PANTHER" id="PTHR43830">
    <property type="entry name" value="PROTEIN PSP1"/>
    <property type="match status" value="1"/>
</dbReference>
<dbReference type="NCBIfam" id="NF041131">
    <property type="entry name" value="RicT_YaaT_fam"/>
    <property type="match status" value="1"/>
</dbReference>
<proteinExistence type="predicted"/>
<evidence type="ECO:0000313" key="2">
    <source>
        <dbReference type="EMBL" id="MBF4803064.1"/>
    </source>
</evidence>
<accession>A0A9D5X3R8</accession>
<gene>
    <name evidence="2" type="ORF">HXK24_04495</name>
</gene>
<comment type="caution">
    <text evidence="2">The sequence shown here is derived from an EMBL/GenBank/DDBJ whole genome shotgun (WGS) entry which is preliminary data.</text>
</comment>
<evidence type="ECO:0000313" key="3">
    <source>
        <dbReference type="Proteomes" id="UP000787322"/>
    </source>
</evidence>
<dbReference type="AlphaFoldDB" id="A0A9D5X3R8"/>
<dbReference type="Pfam" id="PF04468">
    <property type="entry name" value="PSP1"/>
    <property type="match status" value="1"/>
</dbReference>
<feature type="non-terminal residue" evidence="2">
    <location>
        <position position="244"/>
    </location>
</feature>
<feature type="domain" description="PSP1 C-terminal" evidence="1">
    <location>
        <begin position="66"/>
        <end position="151"/>
    </location>
</feature>
<dbReference type="InterPro" id="IPR047767">
    <property type="entry name" value="PSP1-like"/>
</dbReference>
<protein>
    <recommendedName>
        <fullName evidence="1">PSP1 C-terminal domain-containing protein</fullName>
    </recommendedName>
</protein>
<dbReference type="GO" id="GO:0005737">
    <property type="term" value="C:cytoplasm"/>
    <property type="evidence" value="ECO:0007669"/>
    <property type="project" value="TreeGrafter"/>
</dbReference>
<dbReference type="Proteomes" id="UP000787322">
    <property type="component" value="Unassembled WGS sequence"/>
</dbReference>
<dbReference type="PANTHER" id="PTHR43830:SF3">
    <property type="entry name" value="PROTEIN PSP1"/>
    <property type="match status" value="1"/>
</dbReference>
<reference evidence="2" key="1">
    <citation type="submission" date="2020-04" db="EMBL/GenBank/DDBJ databases">
        <title>Deep metagenomics examines the oral microbiome during advanced dental caries in children, revealing novel taxa and co-occurrences with host molecules.</title>
        <authorList>
            <person name="Baker J.L."/>
            <person name="Morton J.T."/>
            <person name="Dinis M."/>
            <person name="Alvarez R."/>
            <person name="Tran N.C."/>
            <person name="Knight R."/>
            <person name="Edlund A."/>
        </authorList>
    </citation>
    <scope>NUCLEOTIDE SEQUENCE</scope>
    <source>
        <strain evidence="2">JCVI_3_bin.11</strain>
    </source>
</reference>
<name>A0A9D5X3R8_9ACTN</name>
<organism evidence="2 3">
    <name type="scientific">Lancefieldella parvula</name>
    <dbReference type="NCBI Taxonomy" id="1382"/>
    <lineage>
        <taxon>Bacteria</taxon>
        <taxon>Bacillati</taxon>
        <taxon>Actinomycetota</taxon>
        <taxon>Coriobacteriia</taxon>
        <taxon>Coriobacteriales</taxon>
        <taxon>Atopobiaceae</taxon>
        <taxon>Lancefieldella</taxon>
    </lineage>
</organism>
<dbReference type="PROSITE" id="PS51411">
    <property type="entry name" value="PSP1_C"/>
    <property type="match status" value="1"/>
</dbReference>
<dbReference type="EMBL" id="JABZGU010000096">
    <property type="protein sequence ID" value="MBF4803064.1"/>
    <property type="molecule type" value="Genomic_DNA"/>
</dbReference>